<feature type="transmembrane region" description="Helical" evidence="9">
    <location>
        <begin position="272"/>
        <end position="302"/>
    </location>
</feature>
<dbReference type="GO" id="GO:0015141">
    <property type="term" value="F:succinate transmembrane transporter activity"/>
    <property type="evidence" value="ECO:0007669"/>
    <property type="project" value="TreeGrafter"/>
</dbReference>
<dbReference type="GO" id="GO:0015366">
    <property type="term" value="F:malate:proton symporter activity"/>
    <property type="evidence" value="ECO:0007669"/>
    <property type="project" value="TreeGrafter"/>
</dbReference>
<protein>
    <submittedName>
        <fullName evidence="10">Aerobic C4-dicarboxylate transport protein</fullName>
    </submittedName>
</protein>
<evidence type="ECO:0000256" key="7">
    <source>
        <dbReference type="ARBA" id="ARBA00023136"/>
    </source>
</evidence>
<dbReference type="FunFam" id="1.10.3860.10:FF:000001">
    <property type="entry name" value="C4-dicarboxylate transport protein"/>
    <property type="match status" value="1"/>
</dbReference>
<dbReference type="GO" id="GO:0070778">
    <property type="term" value="P:L-aspartate transmembrane transport"/>
    <property type="evidence" value="ECO:0007669"/>
    <property type="project" value="TreeGrafter"/>
</dbReference>
<feature type="transmembrane region" description="Helical" evidence="9">
    <location>
        <begin position="126"/>
        <end position="148"/>
    </location>
</feature>
<gene>
    <name evidence="10" type="ORF">EV378_1156</name>
</gene>
<evidence type="ECO:0000256" key="6">
    <source>
        <dbReference type="ARBA" id="ARBA00022989"/>
    </source>
</evidence>
<keyword evidence="6 9" id="KW-1133">Transmembrane helix</keyword>
<feature type="transmembrane region" description="Helical" evidence="9">
    <location>
        <begin position="58"/>
        <end position="80"/>
    </location>
</feature>
<dbReference type="PRINTS" id="PR00173">
    <property type="entry name" value="EDTRNSPORT"/>
</dbReference>
<evidence type="ECO:0000256" key="8">
    <source>
        <dbReference type="SAM" id="MobiDB-lite"/>
    </source>
</evidence>
<dbReference type="SUPFAM" id="SSF118215">
    <property type="entry name" value="Proton glutamate symport protein"/>
    <property type="match status" value="1"/>
</dbReference>
<dbReference type="PANTHER" id="PTHR42865:SF1">
    <property type="entry name" value="AEROBIC C4-DICARBOXYLATE TRANSPORT PROTEIN"/>
    <property type="match status" value="1"/>
</dbReference>
<dbReference type="PANTHER" id="PTHR42865">
    <property type="entry name" value="PROTON/GLUTAMATE-ASPARTATE SYMPORTER"/>
    <property type="match status" value="1"/>
</dbReference>
<dbReference type="GO" id="GO:0015138">
    <property type="term" value="F:fumarate transmembrane transporter activity"/>
    <property type="evidence" value="ECO:0007669"/>
    <property type="project" value="TreeGrafter"/>
</dbReference>
<evidence type="ECO:0000313" key="10">
    <source>
        <dbReference type="EMBL" id="TCK25351.1"/>
    </source>
</evidence>
<dbReference type="AlphaFoldDB" id="A0A4R1HVA2"/>
<keyword evidence="4 9" id="KW-0812">Transmembrane</keyword>
<name>A0A4R1HVA2_PSEEN</name>
<dbReference type="Gene3D" id="1.10.3860.10">
    <property type="entry name" value="Sodium:dicarboxylate symporter"/>
    <property type="match status" value="1"/>
</dbReference>
<evidence type="ECO:0000256" key="1">
    <source>
        <dbReference type="ARBA" id="ARBA00004651"/>
    </source>
</evidence>
<comment type="caution">
    <text evidence="10">The sequence shown here is derived from an EMBL/GenBank/DDBJ whole genome shotgun (WGS) entry which is preliminary data.</text>
</comment>
<keyword evidence="3" id="KW-1003">Cell membrane</keyword>
<accession>A0A4R1HVA2</accession>
<keyword evidence="2" id="KW-0813">Transport</keyword>
<sequence length="516" mass="53621">MARFLKSPSKLGDAALTGLSVARLTVRTVTAVEEDVMAEATTAERAPTPRKRRYYQQLWFWVLIGIAAGIVLGLVAPGVAKETKWLADAFVQMIKVIIGPVIFCTVIVGIASLGNLARAGGLALRALAYFLLMTVLALSLGLIAANVFQPGAGFEGVPSASDVAKATEQAGEGGQESGVIPFIQDSLLPKSFLGPFVDNSVLQVLVLAILTACAISALSPSLRGRLVSGIESISKVIFGIIKLIMWAAPVAAFGGMAYTVGQFGTASLGNLVFLMAVFWGTCAVFILVVLGAVSAFCGFNILKVIRLVKDELLIIVGTSSSESVLPRLLTKLESAGASKQTVGMVIPTGYSFNLDGTCIYLTLGALFIIQAGGETLPIGVQIGLAVLMVLTSKGAAGVTGAGLVTLAASLQAFGGEFFTPEAIVVGLALIVGIDRVMSEGRALTNMIGNVVATFVVARWNGELDQDRLRAVLDDPRLVEADMEAEHGAAADDEHDDASPGEDGGRTAERQPAGTPG</sequence>
<feature type="transmembrane region" description="Helical" evidence="9">
    <location>
        <begin position="240"/>
        <end position="260"/>
    </location>
</feature>
<dbReference type="Proteomes" id="UP000295560">
    <property type="component" value="Unassembled WGS sequence"/>
</dbReference>
<evidence type="ECO:0000256" key="4">
    <source>
        <dbReference type="ARBA" id="ARBA00022692"/>
    </source>
</evidence>
<dbReference type="EMBL" id="SMFZ01000001">
    <property type="protein sequence ID" value="TCK25351.1"/>
    <property type="molecule type" value="Genomic_DNA"/>
</dbReference>
<keyword evidence="5" id="KW-0769">Symport</keyword>
<organism evidence="10 11">
    <name type="scientific">Pseudonocardia endophytica</name>
    <dbReference type="NCBI Taxonomy" id="401976"/>
    <lineage>
        <taxon>Bacteria</taxon>
        <taxon>Bacillati</taxon>
        <taxon>Actinomycetota</taxon>
        <taxon>Actinomycetes</taxon>
        <taxon>Pseudonocardiales</taxon>
        <taxon>Pseudonocardiaceae</taxon>
        <taxon>Pseudonocardia</taxon>
    </lineage>
</organism>
<keyword evidence="7 9" id="KW-0472">Membrane</keyword>
<evidence type="ECO:0000313" key="11">
    <source>
        <dbReference type="Proteomes" id="UP000295560"/>
    </source>
</evidence>
<dbReference type="GO" id="GO:0005886">
    <property type="term" value="C:plasma membrane"/>
    <property type="evidence" value="ECO:0007669"/>
    <property type="project" value="UniProtKB-SubCell"/>
</dbReference>
<comment type="subcellular location">
    <subcellularLocation>
        <location evidence="1">Cell membrane</location>
        <topology evidence="1">Multi-pass membrane protein</topology>
    </subcellularLocation>
</comment>
<feature type="transmembrane region" description="Helical" evidence="9">
    <location>
        <begin position="92"/>
        <end position="114"/>
    </location>
</feature>
<keyword evidence="11" id="KW-1185">Reference proteome</keyword>
<feature type="region of interest" description="Disordered" evidence="8">
    <location>
        <begin position="481"/>
        <end position="516"/>
    </location>
</feature>
<proteinExistence type="predicted"/>
<dbReference type="InterPro" id="IPR036458">
    <property type="entry name" value="Na:dicarbo_symporter_sf"/>
</dbReference>
<evidence type="ECO:0000256" key="2">
    <source>
        <dbReference type="ARBA" id="ARBA00022448"/>
    </source>
</evidence>
<evidence type="ECO:0000256" key="3">
    <source>
        <dbReference type="ARBA" id="ARBA00022475"/>
    </source>
</evidence>
<feature type="compositionally biased region" description="Basic and acidic residues" evidence="8">
    <location>
        <begin position="481"/>
        <end position="491"/>
    </location>
</feature>
<evidence type="ECO:0000256" key="5">
    <source>
        <dbReference type="ARBA" id="ARBA00022847"/>
    </source>
</evidence>
<reference evidence="10 11" key="1">
    <citation type="submission" date="2019-03" db="EMBL/GenBank/DDBJ databases">
        <title>Sequencing the genomes of 1000 actinobacteria strains.</title>
        <authorList>
            <person name="Klenk H.-P."/>
        </authorList>
    </citation>
    <scope>NUCLEOTIDE SEQUENCE [LARGE SCALE GENOMIC DNA]</scope>
    <source>
        <strain evidence="10 11">DSM 44969</strain>
    </source>
</reference>
<dbReference type="InterPro" id="IPR001991">
    <property type="entry name" value="Na-dicarboxylate_symporter"/>
</dbReference>
<dbReference type="Pfam" id="PF00375">
    <property type="entry name" value="SDF"/>
    <property type="match status" value="1"/>
</dbReference>
<feature type="transmembrane region" description="Helical" evidence="9">
    <location>
        <begin position="200"/>
        <end position="219"/>
    </location>
</feature>
<evidence type="ECO:0000256" key="9">
    <source>
        <dbReference type="SAM" id="Phobius"/>
    </source>
</evidence>